<dbReference type="EMBL" id="RHFK02000022">
    <property type="protein sequence ID" value="TWW54965.1"/>
    <property type="molecule type" value="Genomic_DNA"/>
</dbReference>
<proteinExistence type="predicted"/>
<name>A0A5C6MK25_9TELE</name>
<keyword evidence="4" id="KW-1185">Reference proteome</keyword>
<sequence>LFSELLRPLAESVSRGFKGALLLCGASNIHNLTDACVLADVFRCVLPQVRDGCFTSVSFLQFYPDGGAVDLLSPHREALKHVTHPVLGSLVEGLSEVCVSSAEEAFAIYETCRETLKANTGSIYSCCSSMFCVSVEWKSHPEEVDSEVFRSRLQLFSLAGAASRADLRGSVVYLPSAHPPKNDPVVTFSCLLNHSSSHRK</sequence>
<comment type="caution">
    <text evidence="3">The sequence shown here is derived from an EMBL/GenBank/DDBJ whole genome shotgun (WGS) entry which is preliminary data.</text>
</comment>
<reference evidence="3 4" key="1">
    <citation type="submission" date="2019-04" db="EMBL/GenBank/DDBJ databases">
        <title>Chromosome genome assembly for Takifugu flavidus.</title>
        <authorList>
            <person name="Xiao S."/>
        </authorList>
    </citation>
    <scope>NUCLEOTIDE SEQUENCE [LARGE SCALE GENOMIC DNA]</scope>
    <source>
        <strain evidence="3">HTHZ2018</strain>
        <tissue evidence="3">Muscle</tissue>
    </source>
</reference>
<dbReference type="InterPro" id="IPR027417">
    <property type="entry name" value="P-loop_NTPase"/>
</dbReference>
<accession>A0A5C6MK25</accession>
<evidence type="ECO:0000256" key="2">
    <source>
        <dbReference type="ARBA" id="ARBA00022840"/>
    </source>
</evidence>
<keyword evidence="1" id="KW-0547">Nucleotide-binding</keyword>
<feature type="non-terminal residue" evidence="3">
    <location>
        <position position="1"/>
    </location>
</feature>
<organism evidence="3 4">
    <name type="scientific">Takifugu flavidus</name>
    <name type="common">sansaifugu</name>
    <dbReference type="NCBI Taxonomy" id="433684"/>
    <lineage>
        <taxon>Eukaryota</taxon>
        <taxon>Metazoa</taxon>
        <taxon>Chordata</taxon>
        <taxon>Craniata</taxon>
        <taxon>Vertebrata</taxon>
        <taxon>Euteleostomi</taxon>
        <taxon>Actinopterygii</taxon>
        <taxon>Neopterygii</taxon>
        <taxon>Teleostei</taxon>
        <taxon>Neoteleostei</taxon>
        <taxon>Acanthomorphata</taxon>
        <taxon>Eupercaria</taxon>
        <taxon>Tetraodontiformes</taxon>
        <taxon>Tetradontoidea</taxon>
        <taxon>Tetraodontidae</taxon>
        <taxon>Takifugu</taxon>
    </lineage>
</organism>
<dbReference type="SUPFAM" id="SSF52540">
    <property type="entry name" value="P-loop containing nucleoside triphosphate hydrolases"/>
    <property type="match status" value="1"/>
</dbReference>
<dbReference type="Proteomes" id="UP000324091">
    <property type="component" value="Chromosome 9"/>
</dbReference>
<dbReference type="Gene3D" id="3.40.850.10">
    <property type="entry name" value="Kinesin motor domain"/>
    <property type="match status" value="1"/>
</dbReference>
<dbReference type="AlphaFoldDB" id="A0A5C6MK25"/>
<keyword evidence="2" id="KW-0067">ATP-binding</keyword>
<gene>
    <name evidence="3" type="ORF">D4764_09G0000140</name>
</gene>
<dbReference type="GO" id="GO:0005524">
    <property type="term" value="F:ATP binding"/>
    <property type="evidence" value="ECO:0007669"/>
    <property type="project" value="UniProtKB-KW"/>
</dbReference>
<evidence type="ECO:0000313" key="4">
    <source>
        <dbReference type="Proteomes" id="UP000324091"/>
    </source>
</evidence>
<dbReference type="InterPro" id="IPR036961">
    <property type="entry name" value="Kinesin_motor_dom_sf"/>
</dbReference>
<evidence type="ECO:0000313" key="3">
    <source>
        <dbReference type="EMBL" id="TWW54965.1"/>
    </source>
</evidence>
<evidence type="ECO:0000256" key="1">
    <source>
        <dbReference type="ARBA" id="ARBA00022741"/>
    </source>
</evidence>
<protein>
    <submittedName>
        <fullName evidence="3">Uncharacterized protein</fullName>
    </submittedName>
</protein>
<feature type="non-terminal residue" evidence="3">
    <location>
        <position position="200"/>
    </location>
</feature>